<keyword evidence="3" id="KW-0378">Hydrolase</keyword>
<dbReference type="PANTHER" id="PTHR35563">
    <property type="entry name" value="BARREL METAL-DEPENDENT HYDROLASE, PUTATIVE (AFU_ORTHOLOGUE AFUA_1G16240)-RELATED"/>
    <property type="match status" value="1"/>
</dbReference>
<organism evidence="3 4">
    <name type="scientific">Novipirellula galeiformis</name>
    <dbReference type="NCBI Taxonomy" id="2528004"/>
    <lineage>
        <taxon>Bacteria</taxon>
        <taxon>Pseudomonadati</taxon>
        <taxon>Planctomycetota</taxon>
        <taxon>Planctomycetia</taxon>
        <taxon>Pirellulales</taxon>
        <taxon>Pirellulaceae</taxon>
        <taxon>Novipirellula</taxon>
    </lineage>
</organism>
<protein>
    <submittedName>
        <fullName evidence="3">4-sulfomuconolactone hydrolase</fullName>
        <ecNumber evidence="3">3.1.1.92</ecNumber>
    </submittedName>
</protein>
<dbReference type="Gene3D" id="3.20.20.140">
    <property type="entry name" value="Metal-dependent hydrolases"/>
    <property type="match status" value="1"/>
</dbReference>
<gene>
    <name evidence="3" type="ORF">Pla52o_54020</name>
</gene>
<dbReference type="InterPro" id="IPR032466">
    <property type="entry name" value="Metal_Hydrolase"/>
</dbReference>
<proteinExistence type="predicted"/>
<feature type="chain" id="PRO_5023026292" evidence="1">
    <location>
        <begin position="37"/>
        <end position="325"/>
    </location>
</feature>
<feature type="signal peptide" evidence="1">
    <location>
        <begin position="1"/>
        <end position="36"/>
    </location>
</feature>
<evidence type="ECO:0000256" key="1">
    <source>
        <dbReference type="SAM" id="SignalP"/>
    </source>
</evidence>
<dbReference type="GO" id="GO:0102998">
    <property type="term" value="F:4-sulfomuconolactone hydrolase activity"/>
    <property type="evidence" value="ECO:0007669"/>
    <property type="project" value="UniProtKB-EC"/>
</dbReference>
<dbReference type="InterPro" id="IPR006680">
    <property type="entry name" value="Amidohydro-rel"/>
</dbReference>
<name>A0A5C6BZU7_9BACT</name>
<dbReference type="PROSITE" id="PS51318">
    <property type="entry name" value="TAT"/>
    <property type="match status" value="1"/>
</dbReference>
<dbReference type="Proteomes" id="UP000316304">
    <property type="component" value="Unassembled WGS sequence"/>
</dbReference>
<dbReference type="AlphaFoldDB" id="A0A5C6BZU7"/>
<accession>A0A5C6BZU7</accession>
<dbReference type="EC" id="3.1.1.92" evidence="3"/>
<dbReference type="InterPro" id="IPR052358">
    <property type="entry name" value="Aro_Compnd_Degr_Hydrolases"/>
</dbReference>
<reference evidence="3 4" key="1">
    <citation type="submission" date="2019-02" db="EMBL/GenBank/DDBJ databases">
        <title>Deep-cultivation of Planctomycetes and their phenomic and genomic characterization uncovers novel biology.</title>
        <authorList>
            <person name="Wiegand S."/>
            <person name="Jogler M."/>
            <person name="Boedeker C."/>
            <person name="Pinto D."/>
            <person name="Vollmers J."/>
            <person name="Rivas-Marin E."/>
            <person name="Kohn T."/>
            <person name="Peeters S.H."/>
            <person name="Heuer A."/>
            <person name="Rast P."/>
            <person name="Oberbeckmann S."/>
            <person name="Bunk B."/>
            <person name="Jeske O."/>
            <person name="Meyerdierks A."/>
            <person name="Storesund J.E."/>
            <person name="Kallscheuer N."/>
            <person name="Luecker S."/>
            <person name="Lage O.M."/>
            <person name="Pohl T."/>
            <person name="Merkel B.J."/>
            <person name="Hornburger P."/>
            <person name="Mueller R.-W."/>
            <person name="Bruemmer F."/>
            <person name="Labrenz M."/>
            <person name="Spormann A.M."/>
            <person name="Op Den Camp H."/>
            <person name="Overmann J."/>
            <person name="Amann R."/>
            <person name="Jetten M.S.M."/>
            <person name="Mascher T."/>
            <person name="Medema M.H."/>
            <person name="Devos D.P."/>
            <person name="Kaster A.-K."/>
            <person name="Ovreas L."/>
            <person name="Rohde M."/>
            <person name="Galperin M.Y."/>
            <person name="Jogler C."/>
        </authorList>
    </citation>
    <scope>NUCLEOTIDE SEQUENCE [LARGE SCALE GENOMIC DNA]</scope>
    <source>
        <strain evidence="3 4">Pla52o</strain>
    </source>
</reference>
<dbReference type="SUPFAM" id="SSF51556">
    <property type="entry name" value="Metallo-dependent hydrolases"/>
    <property type="match status" value="1"/>
</dbReference>
<dbReference type="Pfam" id="PF04909">
    <property type="entry name" value="Amidohydro_2"/>
    <property type="match status" value="1"/>
</dbReference>
<evidence type="ECO:0000259" key="2">
    <source>
        <dbReference type="Pfam" id="PF04909"/>
    </source>
</evidence>
<sequence length="325" mass="35781" precursor="true">MELKNNESLKLCRRSFVGGSLAAAATLAASTSTVSAMETKSSTPEGWIDAHVHVWTPDTETYPLGPGFKPANMLPPSFTPEELFAHCKPAGVQRIVLIQMSFYKYDHSYMLAAMKANPGVFSGVALIDHQSADLVDRMDELASSGMRGFRLHSMADTKGGDPKGWVTDPGMAKLWRKAAEDGLAVCPLINPQDIPYVDALCKKFPETKVVVDHFARIGVSGKIESDSLDNLCRMAKYPNTHVKTSAFYALGKKAAPYEDLIPMIKQVCDHFGPERLMWASDCPFQVQDGHTYKASIALIRDRIDFLSASDKQWILKDTAAKVFFA</sequence>
<keyword evidence="1" id="KW-0732">Signal</keyword>
<comment type="caution">
    <text evidence="3">The sequence shown here is derived from an EMBL/GenBank/DDBJ whole genome shotgun (WGS) entry which is preliminary data.</text>
</comment>
<dbReference type="EMBL" id="SJPT01000014">
    <property type="protein sequence ID" value="TWU17227.1"/>
    <property type="molecule type" value="Genomic_DNA"/>
</dbReference>
<dbReference type="InterPro" id="IPR006311">
    <property type="entry name" value="TAT_signal"/>
</dbReference>
<feature type="domain" description="Amidohydrolase-related" evidence="2">
    <location>
        <begin position="48"/>
        <end position="324"/>
    </location>
</feature>
<evidence type="ECO:0000313" key="3">
    <source>
        <dbReference type="EMBL" id="TWU17227.1"/>
    </source>
</evidence>
<evidence type="ECO:0000313" key="4">
    <source>
        <dbReference type="Proteomes" id="UP000316304"/>
    </source>
</evidence>
<keyword evidence="4" id="KW-1185">Reference proteome</keyword>
<dbReference type="PANTHER" id="PTHR35563:SF2">
    <property type="entry name" value="BARREL METAL-DEPENDENT HYDROLASE, PUTATIVE (AFU_ORTHOLOGUE AFUA_1G16240)-RELATED"/>
    <property type="match status" value="1"/>
</dbReference>